<keyword evidence="4" id="KW-0408">Iron</keyword>
<keyword evidence="1" id="KW-0004">4Fe-4S</keyword>
<dbReference type="PANTHER" id="PTHR43105:SF9">
    <property type="entry name" value="NADPH-FE(3+) OXIDOREDUCTASE SUBUNIT ALPHA"/>
    <property type="match status" value="1"/>
</dbReference>
<dbReference type="SUPFAM" id="SSF50692">
    <property type="entry name" value="ADC-like"/>
    <property type="match status" value="1"/>
</dbReference>
<evidence type="ECO:0000256" key="4">
    <source>
        <dbReference type="ARBA" id="ARBA00023004"/>
    </source>
</evidence>
<organism evidence="7 8">
    <name type="scientific">Actinokineospora xionganensis</name>
    <dbReference type="NCBI Taxonomy" id="2684470"/>
    <lineage>
        <taxon>Bacteria</taxon>
        <taxon>Bacillati</taxon>
        <taxon>Actinomycetota</taxon>
        <taxon>Actinomycetes</taxon>
        <taxon>Pseudonocardiales</taxon>
        <taxon>Pseudonocardiaceae</taxon>
        <taxon>Actinokineospora</taxon>
    </lineage>
</organism>
<dbReference type="InterPro" id="IPR050123">
    <property type="entry name" value="Prok_molybdopt-oxidoreductase"/>
</dbReference>
<dbReference type="InterPro" id="IPR006656">
    <property type="entry name" value="Mopterin_OxRdtase"/>
</dbReference>
<proteinExistence type="predicted"/>
<dbReference type="Gene3D" id="2.20.25.90">
    <property type="entry name" value="ADC-like domains"/>
    <property type="match status" value="1"/>
</dbReference>
<reference evidence="7 8" key="1">
    <citation type="submission" date="2020-06" db="EMBL/GenBank/DDBJ databases">
        <title>Actinokineospora xiongansis sp. nov., isolated from soil of Baiyangdian.</title>
        <authorList>
            <person name="Zhang X."/>
        </authorList>
    </citation>
    <scope>NUCLEOTIDE SEQUENCE [LARGE SCALE GENOMIC DNA]</scope>
    <source>
        <strain evidence="7 8">HBU206404</strain>
    </source>
</reference>
<dbReference type="InterPro" id="IPR006657">
    <property type="entry name" value="MoPterin_dinucl-bd_dom"/>
</dbReference>
<dbReference type="PROSITE" id="PS00490">
    <property type="entry name" value="MOLYBDOPTERIN_PROK_2"/>
    <property type="match status" value="1"/>
</dbReference>
<evidence type="ECO:0000313" key="8">
    <source>
        <dbReference type="Proteomes" id="UP000734823"/>
    </source>
</evidence>
<dbReference type="InterPro" id="IPR006655">
    <property type="entry name" value="Mopterin_OxRdtase_prok_CS"/>
</dbReference>
<evidence type="ECO:0000313" key="7">
    <source>
        <dbReference type="EMBL" id="MBC6450968.1"/>
    </source>
</evidence>
<keyword evidence="2" id="KW-0479">Metal-binding</keyword>
<dbReference type="PROSITE" id="PS51669">
    <property type="entry name" value="4FE4S_MOW_BIS_MGD"/>
    <property type="match status" value="1"/>
</dbReference>
<evidence type="ECO:0000256" key="2">
    <source>
        <dbReference type="ARBA" id="ARBA00022723"/>
    </source>
</evidence>
<dbReference type="Gene3D" id="2.40.40.20">
    <property type="match status" value="1"/>
</dbReference>
<dbReference type="EMBL" id="JABVED010000022">
    <property type="protein sequence ID" value="MBC6450968.1"/>
    <property type="molecule type" value="Genomic_DNA"/>
</dbReference>
<dbReference type="SMART" id="SM00926">
    <property type="entry name" value="Molybdop_Fe4S4"/>
    <property type="match status" value="1"/>
</dbReference>
<dbReference type="Pfam" id="PF04879">
    <property type="entry name" value="Molybdop_Fe4S4"/>
    <property type="match status" value="1"/>
</dbReference>
<dbReference type="InterPro" id="IPR006963">
    <property type="entry name" value="Mopterin_OxRdtase_4Fe-4S_dom"/>
</dbReference>
<protein>
    <submittedName>
        <fullName evidence="7">Molybdopterin-dependent oxidoreductase</fullName>
    </submittedName>
</protein>
<sequence>MLVDESSWQKSACILCECNCGIEVQVQDRSLAKIRGDKSHPGSEGYTCEKALRLDHYQSRTVRLTSPLRRRADGSYEEIDWDTAITEIAARLKAVRDTHGGDKIFFYGGGGQGNHLGATYNKALQGAVGAKYQSNALAQEKTGEMYVDGRLYGGHTKGDFEHAEVVVFVGKNPWQSHSFPRARPVLKQLAADPERTMVVIDPRRSESAAMADIHLQVRPGTDAWCLAALGAILVQEDLVDHAFIDDHTTGAESVLAAYREIDVTDYASRCGVPEDLLRETARRIGTAKSVCTYEDLGIQQAPHSTLSSYLNKMLWILTGNFAKQGAMFLHSSFAPLAGGPAGGSGGPRRPKSPVQRAAATATDLAAAAALRLPAVLPDFLATRLSALLQPSVAKVAGGGSGGKPGGGGRRTPVTNARIIAGLVPCNSIAEEILTDHPDRFRAMWIDSVNPAHSLADSASFREAMRTLDLTVVIDIAMTETARLADYVLPASSQFEKWECTFFNVDFPRNVFHLRAPVMSPLPGTLAEPEIYTRLIRELGVVGDSVLEPLRRAARRGRKQFAPAFFTAVGANPKLMPLAPYLLIETLGETLAEGAAGTASLWGAAQLCAMANPKSVRRAGFEGSGFEPGDQLFDAVLRGEGVVFTLDDYEHAWDYVRRPDRKFTLEVPELLDRVRALAHEPSSWVTEEFPFVLSAGERRSFTANTIIRDPSWRRRDADGALRLNAADAAGLGVETGDRLRVVTERGQAEAVVEVSDMMQAGHISLPNGMGLDNGTPKVTGVAPNELTSLHHRDFLAGTPWHKYVPARLERIHA</sequence>
<feature type="domain" description="4Fe-4S Mo/W bis-MGD-type" evidence="6">
    <location>
        <begin position="6"/>
        <end position="62"/>
    </location>
</feature>
<gene>
    <name evidence="7" type="ORF">GPZ80_27775</name>
</gene>
<dbReference type="Pfam" id="PF00384">
    <property type="entry name" value="Molybdopterin"/>
    <property type="match status" value="1"/>
</dbReference>
<dbReference type="Pfam" id="PF01568">
    <property type="entry name" value="Molydop_binding"/>
    <property type="match status" value="1"/>
</dbReference>
<keyword evidence="8" id="KW-1185">Reference proteome</keyword>
<keyword evidence="3" id="KW-0560">Oxidoreductase</keyword>
<evidence type="ECO:0000256" key="1">
    <source>
        <dbReference type="ARBA" id="ARBA00022485"/>
    </source>
</evidence>
<dbReference type="Proteomes" id="UP000734823">
    <property type="component" value="Unassembled WGS sequence"/>
</dbReference>
<dbReference type="PANTHER" id="PTHR43105">
    <property type="entry name" value="RESPIRATORY NITRATE REDUCTASE"/>
    <property type="match status" value="1"/>
</dbReference>
<accession>A0ABR7LEP5</accession>
<name>A0ABR7LEP5_9PSEU</name>
<evidence type="ECO:0000256" key="3">
    <source>
        <dbReference type="ARBA" id="ARBA00023002"/>
    </source>
</evidence>
<dbReference type="Gene3D" id="3.40.228.10">
    <property type="entry name" value="Dimethylsulfoxide Reductase, domain 2"/>
    <property type="match status" value="1"/>
</dbReference>
<evidence type="ECO:0000256" key="5">
    <source>
        <dbReference type="ARBA" id="ARBA00023014"/>
    </source>
</evidence>
<dbReference type="SUPFAM" id="SSF53706">
    <property type="entry name" value="Formate dehydrogenase/DMSO reductase, domains 1-3"/>
    <property type="match status" value="1"/>
</dbReference>
<dbReference type="InterPro" id="IPR009010">
    <property type="entry name" value="Asp_de-COase-like_dom_sf"/>
</dbReference>
<keyword evidence="5" id="KW-0411">Iron-sulfur</keyword>
<dbReference type="Gene3D" id="3.40.50.740">
    <property type="match status" value="2"/>
</dbReference>
<comment type="caution">
    <text evidence="7">The sequence shown here is derived from an EMBL/GenBank/DDBJ whole genome shotgun (WGS) entry which is preliminary data.</text>
</comment>
<evidence type="ECO:0000259" key="6">
    <source>
        <dbReference type="PROSITE" id="PS51669"/>
    </source>
</evidence>